<dbReference type="SUPFAM" id="SSF81271">
    <property type="entry name" value="TGS-like"/>
    <property type="match status" value="1"/>
</dbReference>
<feature type="domain" description="TGS" evidence="2">
    <location>
        <begin position="436"/>
        <end position="493"/>
    </location>
</feature>
<feature type="region of interest" description="Disordered" evidence="1">
    <location>
        <begin position="400"/>
        <end position="419"/>
    </location>
</feature>
<dbReference type="CDD" id="cd00077">
    <property type="entry name" value="HDc"/>
    <property type="match status" value="1"/>
</dbReference>
<evidence type="ECO:0000313" key="3">
    <source>
        <dbReference type="EMBL" id="KKS95422.1"/>
    </source>
</evidence>
<sequence>MLNNENLKLQPEHRFYYRDFLHQNATEDVFEVRNNLLQTVAAYLPDITDVNKIAYAFDMAYFFHKEAKQFRGTETGKDGRKQKKGQFQEYMVHPGHVALILADAGCDVETIEAALLHDTREDTDISDELILDKFGKNVFRSVENVTKITGLTKKKIAESLTLSKLINAFDDDPRSILIKLADRLHNMRTIYGLSHSAQSGFVRETLNTFVPMARLVHLNDWADEMSDIAAEVLWPDQAAIAKKIIEDRYRPEFLDFMRVDLSISEEELFIKPMNIHNFIIVTDDGVTVKDPDSREVNIVARSNHQYARILDYFQKRLQNQDLNAVSENGITYFKYPYGDMELLFSIFDINSYLKKGASLLSLYQLPDVSRFNLTEAEEFMETYAKLQEYAREQLAKPQERLRLTRRGERENQPGEGQAAQTATEFLNFVREGLPIITYTPEGEIIVLTEGSTAWDFAFTLSGDLGLLAESALINGEPRPMESVLSEYDKVRILPGEKWTVSVTTYKNVKESRKGYVRKKLREVLKFSEKYGQSIRELVMKMGYATLTEMFKKFEESGESLDLEVIGIIARKTPPYVVNTMGYESMDELETMAEKVRLDAEDLGEEILLDLYKNLFPGLHLHKYGKLPGLIRTAPIVDLNRGWDLMPMTFKKKYCLRDEKGMVTGPDFQKFIIDSGLGSVNKSELRMYIKNVWQYEDELPGRYYELPDEPGVFSKLDSLAVFFANIVDITVEPNKKGVSAGMVGVNIKFETTDTHDKADLIEMWDFIVHFIKNRNKYKDPGLVSLDMNIPEGIPLEPFIALLEAVGITVDEMKWADEIHARRIFTFSRVEKSESQNRISKMELKALFAVLKNSYRFTAGI</sequence>
<dbReference type="EC" id="3.1.7.2" evidence="3"/>
<proteinExistence type="predicted"/>
<dbReference type="GO" id="GO:0008893">
    <property type="term" value="F:guanosine-3',5'-bis(diphosphate) 3'-diphosphatase activity"/>
    <property type="evidence" value="ECO:0007669"/>
    <property type="project" value="UniProtKB-EC"/>
</dbReference>
<dbReference type="Pfam" id="PF02824">
    <property type="entry name" value="TGS"/>
    <property type="match status" value="1"/>
</dbReference>
<reference evidence="3 4" key="1">
    <citation type="journal article" date="2015" name="Nature">
        <title>rRNA introns, odd ribosomes, and small enigmatic genomes across a large radiation of phyla.</title>
        <authorList>
            <person name="Brown C.T."/>
            <person name="Hug L.A."/>
            <person name="Thomas B.C."/>
            <person name="Sharon I."/>
            <person name="Castelle C.J."/>
            <person name="Singh A."/>
            <person name="Wilkins M.J."/>
            <person name="Williams K.H."/>
            <person name="Banfield J.F."/>
        </authorList>
    </citation>
    <scope>NUCLEOTIDE SEQUENCE [LARGE SCALE GENOMIC DNA]</scope>
</reference>
<dbReference type="AlphaFoldDB" id="A0A0G1DCQ4"/>
<dbReference type="PANTHER" id="PTHR21262">
    <property type="entry name" value="GUANOSINE-3',5'-BIS DIPHOSPHATE 3'-PYROPHOSPHOHYDROLASE"/>
    <property type="match status" value="1"/>
</dbReference>
<comment type="caution">
    <text evidence="3">The sequence shown here is derived from an EMBL/GenBank/DDBJ whole genome shotgun (WGS) entry which is preliminary data.</text>
</comment>
<dbReference type="EMBL" id="LCFP01000018">
    <property type="protein sequence ID" value="KKS95422.1"/>
    <property type="molecule type" value="Genomic_DNA"/>
</dbReference>
<dbReference type="Gene3D" id="1.10.3210.10">
    <property type="entry name" value="Hypothetical protein af1432"/>
    <property type="match status" value="1"/>
</dbReference>
<evidence type="ECO:0000259" key="2">
    <source>
        <dbReference type="Pfam" id="PF02824"/>
    </source>
</evidence>
<evidence type="ECO:0000256" key="1">
    <source>
        <dbReference type="SAM" id="MobiDB-lite"/>
    </source>
</evidence>
<gene>
    <name evidence="3" type="ORF">UV73_C0018G0035</name>
</gene>
<dbReference type="Gene3D" id="3.10.20.30">
    <property type="match status" value="1"/>
</dbReference>
<dbReference type="STRING" id="1618443.UV73_C0018G0035"/>
<name>A0A0G1DCQ4_9BACT</name>
<keyword evidence="3" id="KW-0378">Hydrolase</keyword>
<dbReference type="InterPro" id="IPR012675">
    <property type="entry name" value="Beta-grasp_dom_sf"/>
</dbReference>
<accession>A0A0G1DCQ4</accession>
<dbReference type="InterPro" id="IPR003607">
    <property type="entry name" value="HD/PDEase_dom"/>
</dbReference>
<dbReference type="Pfam" id="PF13328">
    <property type="entry name" value="HD_4"/>
    <property type="match status" value="1"/>
</dbReference>
<dbReference type="Proteomes" id="UP000034894">
    <property type="component" value="Unassembled WGS sequence"/>
</dbReference>
<organism evidence="3 4">
    <name type="scientific">Candidatus Gottesmanbacteria bacterium GW2011_GWA2_43_14</name>
    <dbReference type="NCBI Taxonomy" id="1618443"/>
    <lineage>
        <taxon>Bacteria</taxon>
        <taxon>Candidatus Gottesmaniibacteriota</taxon>
    </lineage>
</organism>
<protein>
    <submittedName>
        <fullName evidence="3">Metal dependent phosphohydrolase</fullName>
        <ecNumber evidence="3">3.1.7.2</ecNumber>
    </submittedName>
</protein>
<feature type="compositionally biased region" description="Basic and acidic residues" evidence="1">
    <location>
        <begin position="400"/>
        <end position="412"/>
    </location>
</feature>
<dbReference type="GO" id="GO:0005886">
    <property type="term" value="C:plasma membrane"/>
    <property type="evidence" value="ECO:0007669"/>
    <property type="project" value="TreeGrafter"/>
</dbReference>
<dbReference type="InterPro" id="IPR012676">
    <property type="entry name" value="TGS-like"/>
</dbReference>
<dbReference type="InterPro" id="IPR004095">
    <property type="entry name" value="TGS"/>
</dbReference>
<dbReference type="PATRIC" id="fig|1618443.3.peg.1657"/>
<dbReference type="PANTHER" id="PTHR21262:SF31">
    <property type="entry name" value="GTP PYROPHOSPHOKINASE"/>
    <property type="match status" value="1"/>
</dbReference>
<dbReference type="SUPFAM" id="SSF109604">
    <property type="entry name" value="HD-domain/PDEase-like"/>
    <property type="match status" value="1"/>
</dbReference>
<evidence type="ECO:0000313" key="4">
    <source>
        <dbReference type="Proteomes" id="UP000034894"/>
    </source>
</evidence>